<evidence type="ECO:0000313" key="2">
    <source>
        <dbReference type="Proteomes" id="UP000032309"/>
    </source>
</evidence>
<dbReference type="Proteomes" id="UP000032309">
    <property type="component" value="Unassembled WGS sequence"/>
</dbReference>
<dbReference type="EMBL" id="BAFN01000001">
    <property type="protein sequence ID" value="GAN32680.1"/>
    <property type="molecule type" value="Genomic_DNA"/>
</dbReference>
<evidence type="ECO:0000313" key="1">
    <source>
        <dbReference type="EMBL" id="GAN32680.1"/>
    </source>
</evidence>
<keyword evidence="2" id="KW-1185">Reference proteome</keyword>
<accession>A0ABQ0JVD0</accession>
<proteinExistence type="predicted"/>
<comment type="caution">
    <text evidence="1">The sequence shown here is derived from an EMBL/GenBank/DDBJ whole genome shotgun (WGS) entry which is preliminary data.</text>
</comment>
<name>A0ABQ0JVD0_9BACT</name>
<protein>
    <submittedName>
        <fullName evidence="1">Uncharacterized protein</fullName>
    </submittedName>
</protein>
<reference evidence="2" key="1">
    <citation type="journal article" date="2015" name="Genome Announc.">
        <title>Draft Genome Sequence of an Anaerobic Ammonium-Oxidizing Bacterium, "Candidatus Brocadia sinica".</title>
        <authorList>
            <person name="Oshiki M."/>
            <person name="Shinyako-Hata K."/>
            <person name="Satoh H."/>
            <person name="Okabe S."/>
        </authorList>
    </citation>
    <scope>NUCLEOTIDE SEQUENCE [LARGE SCALE GENOMIC DNA]</scope>
    <source>
        <strain evidence="2">JPN1</strain>
    </source>
</reference>
<organism evidence="1 2">
    <name type="scientific">Candidatus Brocadia sinica JPN1</name>
    <dbReference type="NCBI Taxonomy" id="1197129"/>
    <lineage>
        <taxon>Bacteria</taxon>
        <taxon>Pseudomonadati</taxon>
        <taxon>Planctomycetota</taxon>
        <taxon>Candidatus Brocadiia</taxon>
        <taxon>Candidatus Brocadiales</taxon>
        <taxon>Candidatus Brocadiaceae</taxon>
        <taxon>Candidatus Brocadia</taxon>
    </lineage>
</organism>
<gene>
    <name evidence="1" type="ORF">BROSI_A1195</name>
</gene>
<sequence length="32" mass="3912">MLNIPAALFTEYSIQLNKKFRFIRKKVEDRKI</sequence>